<dbReference type="Proteomes" id="UP001066276">
    <property type="component" value="Chromosome 2_1"/>
</dbReference>
<accession>A0AAV7VSW0</accession>
<feature type="coiled-coil region" evidence="1">
    <location>
        <begin position="35"/>
        <end position="73"/>
    </location>
</feature>
<organism evidence="2 3">
    <name type="scientific">Pleurodeles waltl</name>
    <name type="common">Iberian ribbed newt</name>
    <dbReference type="NCBI Taxonomy" id="8319"/>
    <lineage>
        <taxon>Eukaryota</taxon>
        <taxon>Metazoa</taxon>
        <taxon>Chordata</taxon>
        <taxon>Craniata</taxon>
        <taxon>Vertebrata</taxon>
        <taxon>Euteleostomi</taxon>
        <taxon>Amphibia</taxon>
        <taxon>Batrachia</taxon>
        <taxon>Caudata</taxon>
        <taxon>Salamandroidea</taxon>
        <taxon>Salamandridae</taxon>
        <taxon>Pleurodelinae</taxon>
        <taxon>Pleurodeles</taxon>
    </lineage>
</organism>
<protein>
    <submittedName>
        <fullName evidence="2">Uncharacterized protein</fullName>
    </submittedName>
</protein>
<proteinExistence type="predicted"/>
<keyword evidence="3" id="KW-1185">Reference proteome</keyword>
<reference evidence="2" key="1">
    <citation type="journal article" date="2022" name="bioRxiv">
        <title>Sequencing and chromosome-scale assembly of the giantPleurodeles waltlgenome.</title>
        <authorList>
            <person name="Brown T."/>
            <person name="Elewa A."/>
            <person name="Iarovenko S."/>
            <person name="Subramanian E."/>
            <person name="Araus A.J."/>
            <person name="Petzold A."/>
            <person name="Susuki M."/>
            <person name="Suzuki K.-i.T."/>
            <person name="Hayashi T."/>
            <person name="Toyoda A."/>
            <person name="Oliveira C."/>
            <person name="Osipova E."/>
            <person name="Leigh N.D."/>
            <person name="Simon A."/>
            <person name="Yun M.H."/>
        </authorList>
    </citation>
    <scope>NUCLEOTIDE SEQUENCE</scope>
    <source>
        <strain evidence="2">20211129_DDA</strain>
        <tissue evidence="2">Liver</tissue>
    </source>
</reference>
<name>A0AAV7VSW0_PLEWA</name>
<dbReference type="EMBL" id="JANPWB010000003">
    <property type="protein sequence ID" value="KAJ1203423.1"/>
    <property type="molecule type" value="Genomic_DNA"/>
</dbReference>
<dbReference type="Gene3D" id="3.90.20.10">
    <property type="match status" value="1"/>
</dbReference>
<evidence type="ECO:0000256" key="1">
    <source>
        <dbReference type="SAM" id="Coils"/>
    </source>
</evidence>
<keyword evidence="1" id="KW-0175">Coiled coil</keyword>
<gene>
    <name evidence="2" type="ORF">NDU88_007210</name>
</gene>
<sequence>MMAAQAPSQSSMPIGAALATKADIRKRMDTFLKYLEEIKNKFHSVLSKLDQHLQETDQRVDDLDGAMADEKHETDVLNTRVHELERHYELLHGKIDVWESLSQK</sequence>
<dbReference type="AlphaFoldDB" id="A0AAV7VSW0"/>
<evidence type="ECO:0000313" key="2">
    <source>
        <dbReference type="EMBL" id="KAJ1203423.1"/>
    </source>
</evidence>
<evidence type="ECO:0000313" key="3">
    <source>
        <dbReference type="Proteomes" id="UP001066276"/>
    </source>
</evidence>
<comment type="caution">
    <text evidence="2">The sequence shown here is derived from an EMBL/GenBank/DDBJ whole genome shotgun (WGS) entry which is preliminary data.</text>
</comment>